<dbReference type="RefSeq" id="WP_028171794.1">
    <property type="nucleotide sequence ID" value="NZ_AJQI01000336.1"/>
</dbReference>
<evidence type="ECO:0000256" key="2">
    <source>
        <dbReference type="ARBA" id="ARBA00023015"/>
    </source>
</evidence>
<gene>
    <name evidence="7" type="ORF">NK6_9519</name>
</gene>
<dbReference type="InterPro" id="IPR036388">
    <property type="entry name" value="WH-like_DNA-bd_sf"/>
</dbReference>
<dbReference type="Gene3D" id="1.10.10.10">
    <property type="entry name" value="Winged helix-like DNA-binding domain superfamily/Winged helix DNA-binding domain"/>
    <property type="match status" value="1"/>
</dbReference>
<proteinExistence type="inferred from homology"/>
<sequence>MKSPNENLPMLTAGSLEVQEAVVRAALVGSYDRLRNYLQRRFGGKAEAEEVLQAFMLRALERSGDIRDADSVRGWLSRVLATSIADFHRQASRSRTREMPFPHELNDRLAADQDSAANAAVCECLHTHLSLLKPEHAEVIRRVDLAGEPRELVAADLGVTVNNLTVRLHRARHALKVRLEQTCVVCLEESFWECRCADNRGPT</sequence>
<keyword evidence="5" id="KW-0804">Transcription</keyword>
<dbReference type="InterPro" id="IPR013324">
    <property type="entry name" value="RNA_pol_sigma_r3/r4-like"/>
</dbReference>
<dbReference type="EMBL" id="AP014685">
    <property type="protein sequence ID" value="BAR62658.1"/>
    <property type="molecule type" value="Genomic_DNA"/>
</dbReference>
<dbReference type="SUPFAM" id="SSF88946">
    <property type="entry name" value="Sigma2 domain of RNA polymerase sigma factors"/>
    <property type="match status" value="1"/>
</dbReference>
<dbReference type="GO" id="GO:0003677">
    <property type="term" value="F:DNA binding"/>
    <property type="evidence" value="ECO:0007669"/>
    <property type="project" value="UniProtKB-KW"/>
</dbReference>
<feature type="domain" description="RNA polymerase sigma-70 region 2" evidence="6">
    <location>
        <begin position="31"/>
        <end position="93"/>
    </location>
</feature>
<dbReference type="GO" id="GO:0016987">
    <property type="term" value="F:sigma factor activity"/>
    <property type="evidence" value="ECO:0007669"/>
    <property type="project" value="UniProtKB-KW"/>
</dbReference>
<keyword evidence="2" id="KW-0805">Transcription regulation</keyword>
<accession>A0A0E4BWC2</accession>
<dbReference type="GO" id="GO:0006352">
    <property type="term" value="P:DNA-templated transcription initiation"/>
    <property type="evidence" value="ECO:0007669"/>
    <property type="project" value="InterPro"/>
</dbReference>
<keyword evidence="4" id="KW-0238">DNA-binding</keyword>
<dbReference type="PANTHER" id="PTHR43133">
    <property type="entry name" value="RNA POLYMERASE ECF-TYPE SIGMA FACTO"/>
    <property type="match status" value="1"/>
</dbReference>
<name>A0A0E4BWC2_9BRAD</name>
<dbReference type="InterPro" id="IPR014284">
    <property type="entry name" value="RNA_pol_sigma-70_dom"/>
</dbReference>
<keyword evidence="3" id="KW-0731">Sigma factor</keyword>
<comment type="similarity">
    <text evidence="1">Belongs to the sigma-70 factor family. ECF subfamily.</text>
</comment>
<dbReference type="Gene3D" id="1.10.1740.10">
    <property type="match status" value="1"/>
</dbReference>
<dbReference type="Proteomes" id="UP000063308">
    <property type="component" value="Chromosome"/>
</dbReference>
<dbReference type="AlphaFoldDB" id="A0A0E4BWC2"/>
<evidence type="ECO:0000256" key="5">
    <source>
        <dbReference type="ARBA" id="ARBA00023163"/>
    </source>
</evidence>
<dbReference type="SUPFAM" id="SSF88659">
    <property type="entry name" value="Sigma3 and sigma4 domains of RNA polymerase sigma factors"/>
    <property type="match status" value="1"/>
</dbReference>
<dbReference type="GeneID" id="46491819"/>
<evidence type="ECO:0000256" key="4">
    <source>
        <dbReference type="ARBA" id="ARBA00023125"/>
    </source>
</evidence>
<evidence type="ECO:0000256" key="3">
    <source>
        <dbReference type="ARBA" id="ARBA00023082"/>
    </source>
</evidence>
<evidence type="ECO:0000259" key="6">
    <source>
        <dbReference type="Pfam" id="PF04542"/>
    </source>
</evidence>
<dbReference type="InterPro" id="IPR007627">
    <property type="entry name" value="RNA_pol_sigma70_r2"/>
</dbReference>
<organism evidence="7 8">
    <name type="scientific">Bradyrhizobium diazoefficiens</name>
    <dbReference type="NCBI Taxonomy" id="1355477"/>
    <lineage>
        <taxon>Bacteria</taxon>
        <taxon>Pseudomonadati</taxon>
        <taxon>Pseudomonadota</taxon>
        <taxon>Alphaproteobacteria</taxon>
        <taxon>Hyphomicrobiales</taxon>
        <taxon>Nitrobacteraceae</taxon>
        <taxon>Bradyrhizobium</taxon>
    </lineage>
</organism>
<evidence type="ECO:0000313" key="7">
    <source>
        <dbReference type="EMBL" id="BAR62658.1"/>
    </source>
</evidence>
<evidence type="ECO:0000256" key="1">
    <source>
        <dbReference type="ARBA" id="ARBA00010641"/>
    </source>
</evidence>
<evidence type="ECO:0000313" key="8">
    <source>
        <dbReference type="Proteomes" id="UP000063308"/>
    </source>
</evidence>
<protein>
    <recommendedName>
        <fullName evidence="6">RNA polymerase sigma-70 region 2 domain-containing protein</fullName>
    </recommendedName>
</protein>
<dbReference type="InterPro" id="IPR013325">
    <property type="entry name" value="RNA_pol_sigma_r2"/>
</dbReference>
<dbReference type="NCBIfam" id="TIGR02937">
    <property type="entry name" value="sigma70-ECF"/>
    <property type="match status" value="1"/>
</dbReference>
<dbReference type="InterPro" id="IPR039425">
    <property type="entry name" value="RNA_pol_sigma-70-like"/>
</dbReference>
<dbReference type="Pfam" id="PF04542">
    <property type="entry name" value="Sigma70_r2"/>
    <property type="match status" value="1"/>
</dbReference>
<dbReference type="PANTHER" id="PTHR43133:SF8">
    <property type="entry name" value="RNA POLYMERASE SIGMA FACTOR HI_1459-RELATED"/>
    <property type="match status" value="1"/>
</dbReference>
<reference evidence="7 8" key="1">
    <citation type="submission" date="2014-11" db="EMBL/GenBank/DDBJ databases">
        <title>Symbiosis island explosion on the genome of extra-slow-growing strains of soybean bradyrhizobia with massive insertion sequences.</title>
        <authorList>
            <person name="Iida T."/>
            <person name="Minamisawa K."/>
        </authorList>
    </citation>
    <scope>NUCLEOTIDE SEQUENCE [LARGE SCALE GENOMIC DNA]</scope>
    <source>
        <strain evidence="7 8">NK6</strain>
    </source>
</reference>